<protein>
    <recommendedName>
        <fullName evidence="13">Sulfate transporter</fullName>
    </recommendedName>
</protein>
<feature type="compositionally biased region" description="Polar residues" evidence="7">
    <location>
        <begin position="1"/>
        <end position="10"/>
    </location>
</feature>
<dbReference type="Pfam" id="PF00078">
    <property type="entry name" value="RVT_1"/>
    <property type="match status" value="1"/>
</dbReference>
<feature type="region of interest" description="Disordered" evidence="7">
    <location>
        <begin position="1140"/>
        <end position="1167"/>
    </location>
</feature>
<reference evidence="11 12" key="1">
    <citation type="journal article" date="2016" name="G3 (Bethesda)">
        <title>First Draft Assembly and Annotation of the Genome of a California Endemic Oak Quercus lobata Nee (Fagaceae).</title>
        <authorList>
            <person name="Sork V.L."/>
            <person name="Fitz-Gibbon S.T."/>
            <person name="Puiu D."/>
            <person name="Crepeau M."/>
            <person name="Gugger P.F."/>
            <person name="Sherman R."/>
            <person name="Stevens K."/>
            <person name="Langley C.H."/>
            <person name="Pellegrini M."/>
            <person name="Salzberg S.L."/>
        </authorList>
    </citation>
    <scope>NUCLEOTIDE SEQUENCE [LARGE SCALE GENOMIC DNA]</scope>
    <source>
        <strain evidence="11 12">cv. SW786</strain>
    </source>
</reference>
<evidence type="ECO:0000256" key="2">
    <source>
        <dbReference type="ARBA" id="ARBA00008692"/>
    </source>
</evidence>
<comment type="subcellular location">
    <subcellularLocation>
        <location evidence="1">Membrane</location>
        <topology evidence="1">Multi-pass membrane protein</topology>
    </subcellularLocation>
</comment>
<dbReference type="SUPFAM" id="SSF56672">
    <property type="entry name" value="DNA/RNA polymerases"/>
    <property type="match status" value="1"/>
</dbReference>
<evidence type="ECO:0000256" key="7">
    <source>
        <dbReference type="SAM" id="MobiDB-lite"/>
    </source>
</evidence>
<proteinExistence type="inferred from homology"/>
<evidence type="ECO:0000256" key="6">
    <source>
        <dbReference type="ARBA" id="ARBA00023136"/>
    </source>
</evidence>
<evidence type="ECO:0000256" key="4">
    <source>
        <dbReference type="ARBA" id="ARBA00022692"/>
    </source>
</evidence>
<feature type="transmembrane region" description="Helical" evidence="8">
    <location>
        <begin position="177"/>
        <end position="199"/>
    </location>
</feature>
<feature type="transmembrane region" description="Helical" evidence="8">
    <location>
        <begin position="257"/>
        <end position="275"/>
    </location>
</feature>
<reference evidence="11" key="2">
    <citation type="submission" date="2021-01" db="UniProtKB">
        <authorList>
            <consortium name="EnsemblPlants"/>
        </authorList>
    </citation>
    <scope>IDENTIFICATION</scope>
</reference>
<feature type="domain" description="Reverse transcriptase" evidence="10">
    <location>
        <begin position="383"/>
        <end position="652"/>
    </location>
</feature>
<feature type="transmembrane region" description="Helical" evidence="8">
    <location>
        <begin position="129"/>
        <end position="145"/>
    </location>
</feature>
<dbReference type="EMBL" id="LRBV02000008">
    <property type="status" value="NOT_ANNOTATED_CDS"/>
    <property type="molecule type" value="Genomic_DNA"/>
</dbReference>
<feature type="region of interest" description="Disordered" evidence="7">
    <location>
        <begin position="1"/>
        <end position="24"/>
    </location>
</feature>
<dbReference type="FunFam" id="3.30.750.24:FF:000002">
    <property type="entry name" value="Sulfate transporter 31"/>
    <property type="match status" value="1"/>
</dbReference>
<feature type="compositionally biased region" description="Polar residues" evidence="7">
    <location>
        <begin position="1141"/>
        <end position="1152"/>
    </location>
</feature>
<keyword evidence="5 8" id="KW-1133">Transmembrane helix</keyword>
<dbReference type="InterPro" id="IPR001902">
    <property type="entry name" value="SLC26A/SulP_fam"/>
</dbReference>
<dbReference type="InParanoid" id="A0A7N2R9R0"/>
<evidence type="ECO:0000313" key="12">
    <source>
        <dbReference type="Proteomes" id="UP000594261"/>
    </source>
</evidence>
<evidence type="ECO:0000256" key="8">
    <source>
        <dbReference type="SAM" id="Phobius"/>
    </source>
</evidence>
<keyword evidence="3" id="KW-0813">Transport</keyword>
<dbReference type="InterPro" id="IPR036513">
    <property type="entry name" value="STAS_dom_sf"/>
</dbReference>
<accession>A0A7N2R9R0</accession>
<dbReference type="PROSITE" id="PS01130">
    <property type="entry name" value="SLC26A"/>
    <property type="match status" value="1"/>
</dbReference>
<evidence type="ECO:0000256" key="3">
    <source>
        <dbReference type="ARBA" id="ARBA00022448"/>
    </source>
</evidence>
<dbReference type="InterPro" id="IPR043502">
    <property type="entry name" value="DNA/RNA_pol_sf"/>
</dbReference>
<feature type="transmembrane region" description="Helical" evidence="8">
    <location>
        <begin position="287"/>
        <end position="307"/>
    </location>
</feature>
<dbReference type="InterPro" id="IPR011547">
    <property type="entry name" value="SLC26A/SulP_dom"/>
</dbReference>
<sequence>MEITYASPSAPNLADSGDSNSNSSMATTLTRPVKIIPLLHPNTASSSSGSGSGSGSGSFLSALFSKWKTKVRRMSWHNWIELFLPCYRWIRTYKWREYLQVDLMSGTTVGVMLVPQAMSYAKLAGLDPIYGLYSGFVPLFVYAIFGSSRQLAVGPVALVSLLVSNVLGGIVDSSDELYTELAILLALMVGILECIMGLLRLGWLIRFISHSVISGFTSASAVVIALSQAKYFLGYDIVRSSKIVPLIESIIAGADGFSWPPFVMGSIILAILVIMKHLGKSRKYLRFLRAAGPLTAVVLGTTFVKIFHPASISLEEDNNTRFFHRVANSHRRTNHIRGIEVDGVLYEDEEVVRSKVVQFYRSLYTESDTWRPSMDGLEFACIEEDESSKFERFLNASFLSLIPKKNNALKIKDFRPISLVGSVYKLLSKVLANRLRLVLDKLISEPQNSFVGGRQILDSVLIANECLDSRLKCRAPGVVCKLDIEKAYDHVNWDSLFYLLERMGFGGRWRSWLKTCITTVRFSVLVNGSPTGFFGSSRGLRQDDPLSSLLFLLIMEVLSRILKKTEEGGLIQGFHVGPNNHIGIPISHLLFVDDTILFCDAFREQIFSIRLVLTCFQAFTGLKVNVGKSEIVPIGELFLCSANKEAYVSEVLSPAVSDNDRVWSLSFFRDFNDWELAASYSLLHFIQTRIPRGDGGDRLRWGLNGSGKFDIRSFYHKIRNAAPSTFPCSFFVDLYASVVWDRLGHAREKTEPQTSAYKHAFAFTLVLKQVGDIPQGLPKFSIPKSFGYALSLIPTAALITGVAILESVGIAKALAAKNGYELDSNQELFGLGVANVIGSFFSSYPTTGSFSRSAVNHESGAKTGLAGIVTAIIMGCALLFLTPLFEYIPQCVLAAIVISAVMGLVDYNEAIFLWRVDKKDFLLWTITCITTLFLGIEIGVLVGVGASLAFVIHESANPHIAVLGRLPGTTVYRNSKQYPEAYTYNGIVIVRIDAPIYFANISYIKDRLREYEVDVDRSTSRGPEVERIYFVIIELAPVTYIDSSAVQALKDLYQEYKLRDIQIAISNPNREVLLTLSRSGVVELIGKEWYFVRVHDAVQVCLQHVQSLKETSKTPGPLLDDKPTLFQRLLRQRGEDVSVSVLESGSQNPLTSKDSDPQLEPLLSRKS</sequence>
<dbReference type="Pfam" id="PF01740">
    <property type="entry name" value="STAS"/>
    <property type="match status" value="1"/>
</dbReference>
<dbReference type="PROSITE" id="PS50878">
    <property type="entry name" value="RT_POL"/>
    <property type="match status" value="1"/>
</dbReference>
<feature type="transmembrane region" description="Helical" evidence="8">
    <location>
        <begin position="863"/>
        <end position="881"/>
    </location>
</feature>
<feature type="domain" description="STAS" evidence="9">
    <location>
        <begin position="977"/>
        <end position="1101"/>
    </location>
</feature>
<dbReference type="Pfam" id="PF00916">
    <property type="entry name" value="Sulfate_transp"/>
    <property type="match status" value="2"/>
</dbReference>
<dbReference type="AlphaFoldDB" id="A0A7N2R9R0"/>
<dbReference type="Gramene" id="QL08p057946:mrna">
    <property type="protein sequence ID" value="QL08p057946:mrna"/>
    <property type="gene ID" value="QL08p057946"/>
</dbReference>
<keyword evidence="12" id="KW-1185">Reference proteome</keyword>
<dbReference type="PROSITE" id="PS50801">
    <property type="entry name" value="STAS"/>
    <property type="match status" value="1"/>
</dbReference>
<dbReference type="CDD" id="cd01650">
    <property type="entry name" value="RT_nLTR_like"/>
    <property type="match status" value="1"/>
</dbReference>
<evidence type="ECO:0008006" key="13">
    <source>
        <dbReference type="Google" id="ProtNLM"/>
    </source>
</evidence>
<evidence type="ECO:0000313" key="11">
    <source>
        <dbReference type="EnsemblPlants" id="QL08p057946:mrna"/>
    </source>
</evidence>
<evidence type="ECO:0000259" key="10">
    <source>
        <dbReference type="PROSITE" id="PS50878"/>
    </source>
</evidence>
<feature type="transmembrane region" description="Helical" evidence="8">
    <location>
        <begin position="786"/>
        <end position="808"/>
    </location>
</feature>
<dbReference type="InterPro" id="IPR000477">
    <property type="entry name" value="RT_dom"/>
</dbReference>
<dbReference type="CDD" id="cd07042">
    <property type="entry name" value="STAS_SulP_like_sulfate_transporter"/>
    <property type="match status" value="1"/>
</dbReference>
<evidence type="ECO:0000256" key="5">
    <source>
        <dbReference type="ARBA" id="ARBA00022989"/>
    </source>
</evidence>
<feature type="transmembrane region" description="Helical" evidence="8">
    <location>
        <begin position="211"/>
        <end position="233"/>
    </location>
</feature>
<feature type="transmembrane region" description="Helical" evidence="8">
    <location>
        <begin position="921"/>
        <end position="952"/>
    </location>
</feature>
<keyword evidence="6 8" id="KW-0472">Membrane</keyword>
<name>A0A7N2R9R0_QUELO</name>
<dbReference type="InterPro" id="IPR002645">
    <property type="entry name" value="STAS_dom"/>
</dbReference>
<keyword evidence="4 8" id="KW-0812">Transmembrane</keyword>
<dbReference type="EnsemblPlants" id="QL08p057946:mrna">
    <property type="protein sequence ID" value="QL08p057946:mrna"/>
    <property type="gene ID" value="QL08p057946"/>
</dbReference>
<comment type="similarity">
    <text evidence="2">Belongs to the SLC26A/SulP transporter (TC 2.A.53) family.</text>
</comment>
<dbReference type="Proteomes" id="UP000594261">
    <property type="component" value="Chromosome 8"/>
</dbReference>
<dbReference type="GO" id="GO:0008271">
    <property type="term" value="F:secondary active sulfate transmembrane transporter activity"/>
    <property type="evidence" value="ECO:0007669"/>
    <property type="project" value="InterPro"/>
</dbReference>
<dbReference type="InterPro" id="IPR018045">
    <property type="entry name" value="S04_transporter_CS"/>
</dbReference>
<dbReference type="PANTHER" id="PTHR11814">
    <property type="entry name" value="SULFATE TRANSPORTER"/>
    <property type="match status" value="1"/>
</dbReference>
<dbReference type="SUPFAM" id="SSF52091">
    <property type="entry name" value="SpoIIaa-like"/>
    <property type="match status" value="1"/>
</dbReference>
<feature type="transmembrane region" description="Helical" evidence="8">
    <location>
        <begin position="828"/>
        <end position="851"/>
    </location>
</feature>
<dbReference type="GO" id="GO:0016020">
    <property type="term" value="C:membrane"/>
    <property type="evidence" value="ECO:0007669"/>
    <property type="project" value="UniProtKB-SubCell"/>
</dbReference>
<dbReference type="Gene3D" id="3.30.750.24">
    <property type="entry name" value="STAS domain"/>
    <property type="match status" value="1"/>
</dbReference>
<evidence type="ECO:0000259" key="9">
    <source>
        <dbReference type="PROSITE" id="PS50801"/>
    </source>
</evidence>
<feature type="transmembrane region" description="Helical" evidence="8">
    <location>
        <begin position="152"/>
        <end position="171"/>
    </location>
</feature>
<feature type="transmembrane region" description="Helical" evidence="8">
    <location>
        <begin position="887"/>
        <end position="909"/>
    </location>
</feature>
<organism evidence="11 12">
    <name type="scientific">Quercus lobata</name>
    <name type="common">Valley oak</name>
    <dbReference type="NCBI Taxonomy" id="97700"/>
    <lineage>
        <taxon>Eukaryota</taxon>
        <taxon>Viridiplantae</taxon>
        <taxon>Streptophyta</taxon>
        <taxon>Embryophyta</taxon>
        <taxon>Tracheophyta</taxon>
        <taxon>Spermatophyta</taxon>
        <taxon>Magnoliopsida</taxon>
        <taxon>eudicotyledons</taxon>
        <taxon>Gunneridae</taxon>
        <taxon>Pentapetalae</taxon>
        <taxon>rosids</taxon>
        <taxon>fabids</taxon>
        <taxon>Fagales</taxon>
        <taxon>Fagaceae</taxon>
        <taxon>Quercus</taxon>
    </lineage>
</organism>
<evidence type="ECO:0000256" key="1">
    <source>
        <dbReference type="ARBA" id="ARBA00004141"/>
    </source>
</evidence>
<dbReference type="FunCoup" id="A0A7N2R9R0">
    <property type="interactions" value="1410"/>
</dbReference>